<evidence type="ECO:0000313" key="4">
    <source>
        <dbReference type="Proteomes" id="UP000324800"/>
    </source>
</evidence>
<dbReference type="Gene3D" id="3.40.50.11210">
    <property type="entry name" value="Rap/Ran-GAP"/>
    <property type="match status" value="1"/>
</dbReference>
<dbReference type="PANTHER" id="PTHR15711">
    <property type="entry name" value="RAP GTPASE-ACTIVATING PROTEIN"/>
    <property type="match status" value="1"/>
</dbReference>
<dbReference type="SUPFAM" id="SSF111347">
    <property type="entry name" value="Rap/Ran-GAP"/>
    <property type="match status" value="1"/>
</dbReference>
<proteinExistence type="predicted"/>
<dbReference type="GO" id="GO:0051056">
    <property type="term" value="P:regulation of small GTPase mediated signal transduction"/>
    <property type="evidence" value="ECO:0007669"/>
    <property type="project" value="InterPro"/>
</dbReference>
<dbReference type="InterPro" id="IPR035974">
    <property type="entry name" value="Rap/Ran-GAP_sf"/>
</dbReference>
<protein>
    <recommendedName>
        <fullName evidence="2">Rap-GAP domain-containing protein</fullName>
    </recommendedName>
</protein>
<dbReference type="PROSITE" id="PS50085">
    <property type="entry name" value="RAPGAP"/>
    <property type="match status" value="1"/>
</dbReference>
<feature type="domain" description="Rap-GAP" evidence="2">
    <location>
        <begin position="1"/>
        <end position="109"/>
    </location>
</feature>
<dbReference type="GO" id="GO:0005096">
    <property type="term" value="F:GTPase activator activity"/>
    <property type="evidence" value="ECO:0007669"/>
    <property type="project" value="UniProtKB-KW"/>
</dbReference>
<name>A0A5J4U9N3_9EUKA</name>
<accession>A0A5J4U9N3</accession>
<dbReference type="OrthoDB" id="2499658at2759"/>
<dbReference type="PANTHER" id="PTHR15711:SF65">
    <property type="entry name" value="RAPGAP_RANGAP DOMAIN-CONTAINING PROTEIN"/>
    <property type="match status" value="1"/>
</dbReference>
<dbReference type="AlphaFoldDB" id="A0A5J4U9N3"/>
<sequence>MANNKQQIDSKRYIGNDNEVIVFQQPGTDPYKCDTIISEPNHAIINVTPIKKHEALMMIKNRTEQLRMLLLMKEQKKKKNKLQLNKKLIMMEMQEQEQGLRLKDKKIYS</sequence>
<dbReference type="Proteomes" id="UP000324800">
    <property type="component" value="Unassembled WGS sequence"/>
</dbReference>
<dbReference type="EMBL" id="SNRW01019201">
    <property type="protein sequence ID" value="KAA6366601.1"/>
    <property type="molecule type" value="Genomic_DNA"/>
</dbReference>
<gene>
    <name evidence="3" type="ORF">EZS28_037871</name>
</gene>
<keyword evidence="1" id="KW-0343">GTPase activation</keyword>
<evidence type="ECO:0000313" key="3">
    <source>
        <dbReference type="EMBL" id="KAA6366601.1"/>
    </source>
</evidence>
<organism evidence="3 4">
    <name type="scientific">Streblomastix strix</name>
    <dbReference type="NCBI Taxonomy" id="222440"/>
    <lineage>
        <taxon>Eukaryota</taxon>
        <taxon>Metamonada</taxon>
        <taxon>Preaxostyla</taxon>
        <taxon>Oxymonadida</taxon>
        <taxon>Streblomastigidae</taxon>
        <taxon>Streblomastix</taxon>
    </lineage>
</organism>
<evidence type="ECO:0000259" key="2">
    <source>
        <dbReference type="PROSITE" id="PS50085"/>
    </source>
</evidence>
<reference evidence="3 4" key="1">
    <citation type="submission" date="2019-03" db="EMBL/GenBank/DDBJ databases">
        <title>Single cell metagenomics reveals metabolic interactions within the superorganism composed of flagellate Streblomastix strix and complex community of Bacteroidetes bacteria on its surface.</title>
        <authorList>
            <person name="Treitli S.C."/>
            <person name="Kolisko M."/>
            <person name="Husnik F."/>
            <person name="Keeling P."/>
            <person name="Hampl V."/>
        </authorList>
    </citation>
    <scope>NUCLEOTIDE SEQUENCE [LARGE SCALE GENOMIC DNA]</scope>
    <source>
        <strain evidence="3">ST1C</strain>
    </source>
</reference>
<comment type="caution">
    <text evidence="3">The sequence shown here is derived from an EMBL/GenBank/DDBJ whole genome shotgun (WGS) entry which is preliminary data.</text>
</comment>
<evidence type="ECO:0000256" key="1">
    <source>
        <dbReference type="ARBA" id="ARBA00022468"/>
    </source>
</evidence>
<dbReference type="Pfam" id="PF02145">
    <property type="entry name" value="Rap_GAP"/>
    <property type="match status" value="1"/>
</dbReference>
<dbReference type="InterPro" id="IPR000331">
    <property type="entry name" value="Rap/Ran_GAP_dom"/>
</dbReference>
<dbReference type="InterPro" id="IPR050989">
    <property type="entry name" value="Rap1_Ran_GAP"/>
</dbReference>